<accession>A0ABW2C9W5</accession>
<protein>
    <submittedName>
        <fullName evidence="1">Uncharacterized protein</fullName>
    </submittedName>
</protein>
<evidence type="ECO:0000313" key="1">
    <source>
        <dbReference type="EMBL" id="MFC6878508.1"/>
    </source>
</evidence>
<sequence length="124" mass="14165">MIMLYQTTDDRKILRLRDAKVLEVRAAPRFFLRLTGDVELDFTGEVVHTLGPRTPDAHRRLLSEFSQHELSELISAAPASWVVFNTGAQRIVFSNRWHLTMTPKPGDSWRLDLGDGEILTYPTS</sequence>
<name>A0ABW2C9W5_9ACTN</name>
<dbReference type="EMBL" id="JBHSXS010000001">
    <property type="protein sequence ID" value="MFC6878508.1"/>
    <property type="molecule type" value="Genomic_DNA"/>
</dbReference>
<dbReference type="RefSeq" id="WP_241682808.1">
    <property type="nucleotide sequence ID" value="NZ_JBHSXS010000001.1"/>
</dbReference>
<comment type="caution">
    <text evidence="1">The sequence shown here is derived from an EMBL/GenBank/DDBJ whole genome shotgun (WGS) entry which is preliminary data.</text>
</comment>
<gene>
    <name evidence="1" type="ORF">ACFQKB_01885</name>
</gene>
<evidence type="ECO:0000313" key="2">
    <source>
        <dbReference type="Proteomes" id="UP001596380"/>
    </source>
</evidence>
<proteinExistence type="predicted"/>
<reference evidence="2" key="1">
    <citation type="journal article" date="2019" name="Int. J. Syst. Evol. Microbiol.">
        <title>The Global Catalogue of Microorganisms (GCM) 10K type strain sequencing project: providing services to taxonomists for standard genome sequencing and annotation.</title>
        <authorList>
            <consortium name="The Broad Institute Genomics Platform"/>
            <consortium name="The Broad Institute Genome Sequencing Center for Infectious Disease"/>
            <person name="Wu L."/>
            <person name="Ma J."/>
        </authorList>
    </citation>
    <scope>NUCLEOTIDE SEQUENCE [LARGE SCALE GENOMIC DNA]</scope>
    <source>
        <strain evidence="2">JCM 3369</strain>
    </source>
</reference>
<organism evidence="1 2">
    <name type="scientific">Actinomadura yumaensis</name>
    <dbReference type="NCBI Taxonomy" id="111807"/>
    <lineage>
        <taxon>Bacteria</taxon>
        <taxon>Bacillati</taxon>
        <taxon>Actinomycetota</taxon>
        <taxon>Actinomycetes</taxon>
        <taxon>Streptosporangiales</taxon>
        <taxon>Thermomonosporaceae</taxon>
        <taxon>Actinomadura</taxon>
    </lineage>
</organism>
<keyword evidence="2" id="KW-1185">Reference proteome</keyword>
<dbReference type="Proteomes" id="UP001596380">
    <property type="component" value="Unassembled WGS sequence"/>
</dbReference>